<feature type="region of interest" description="Disordered" evidence="1">
    <location>
        <begin position="25"/>
        <end position="59"/>
    </location>
</feature>
<name>A0A5N5TFH5_9CRUS</name>
<dbReference type="EMBL" id="SEYY01002053">
    <property type="protein sequence ID" value="KAB7504977.1"/>
    <property type="molecule type" value="Genomic_DNA"/>
</dbReference>
<gene>
    <name evidence="2" type="ORF">Anas_14094</name>
</gene>
<organism evidence="2 3">
    <name type="scientific">Armadillidium nasatum</name>
    <dbReference type="NCBI Taxonomy" id="96803"/>
    <lineage>
        <taxon>Eukaryota</taxon>
        <taxon>Metazoa</taxon>
        <taxon>Ecdysozoa</taxon>
        <taxon>Arthropoda</taxon>
        <taxon>Crustacea</taxon>
        <taxon>Multicrustacea</taxon>
        <taxon>Malacostraca</taxon>
        <taxon>Eumalacostraca</taxon>
        <taxon>Peracarida</taxon>
        <taxon>Isopoda</taxon>
        <taxon>Oniscidea</taxon>
        <taxon>Crinocheta</taxon>
        <taxon>Armadillidiidae</taxon>
        <taxon>Armadillidium</taxon>
    </lineage>
</organism>
<evidence type="ECO:0000256" key="1">
    <source>
        <dbReference type="SAM" id="MobiDB-lite"/>
    </source>
</evidence>
<feature type="compositionally biased region" description="Polar residues" evidence="1">
    <location>
        <begin position="35"/>
        <end position="49"/>
    </location>
</feature>
<dbReference type="AlphaFoldDB" id="A0A5N5TFH5"/>
<reference evidence="2 3" key="1">
    <citation type="journal article" date="2019" name="PLoS Biol.">
        <title>Sex chromosomes control vertical transmission of feminizing Wolbachia symbionts in an isopod.</title>
        <authorList>
            <person name="Becking T."/>
            <person name="Chebbi M.A."/>
            <person name="Giraud I."/>
            <person name="Moumen B."/>
            <person name="Laverre T."/>
            <person name="Caubet Y."/>
            <person name="Peccoud J."/>
            <person name="Gilbert C."/>
            <person name="Cordaux R."/>
        </authorList>
    </citation>
    <scope>NUCLEOTIDE SEQUENCE [LARGE SCALE GENOMIC DNA]</scope>
    <source>
        <strain evidence="2">ANa2</strain>
        <tissue evidence="2">Whole body excluding digestive tract and cuticle</tissue>
    </source>
</reference>
<feature type="compositionally biased region" description="Basic and acidic residues" evidence="1">
    <location>
        <begin position="50"/>
        <end position="59"/>
    </location>
</feature>
<keyword evidence="3" id="KW-1185">Reference proteome</keyword>
<accession>A0A5N5TFH5</accession>
<proteinExistence type="predicted"/>
<evidence type="ECO:0000313" key="2">
    <source>
        <dbReference type="EMBL" id="KAB7504977.1"/>
    </source>
</evidence>
<sequence>MSVRAGEESFDVNHPRKVREATTVARTGESDVASDISNRMSGDSATFSINEKKESAYSN</sequence>
<evidence type="ECO:0000313" key="3">
    <source>
        <dbReference type="Proteomes" id="UP000326759"/>
    </source>
</evidence>
<protein>
    <submittedName>
        <fullName evidence="2">Uncharacterized protein</fullName>
    </submittedName>
</protein>
<comment type="caution">
    <text evidence="2">The sequence shown here is derived from an EMBL/GenBank/DDBJ whole genome shotgun (WGS) entry which is preliminary data.</text>
</comment>
<dbReference type="Proteomes" id="UP000326759">
    <property type="component" value="Unassembled WGS sequence"/>
</dbReference>